<reference evidence="1" key="1">
    <citation type="submission" date="2014-09" db="EMBL/GenBank/DDBJ databases">
        <authorList>
            <person name="Magalhaes I.L.F."/>
            <person name="Oliveira U."/>
            <person name="Santos F.R."/>
            <person name="Vidigal T.H.D.A."/>
            <person name="Brescovit A.D."/>
            <person name="Santos A.J."/>
        </authorList>
    </citation>
    <scope>NUCLEOTIDE SEQUENCE</scope>
    <source>
        <tissue evidence="1">Shoot tissue taken approximately 20 cm above the soil surface</tissue>
    </source>
</reference>
<organism evidence="1">
    <name type="scientific">Arundo donax</name>
    <name type="common">Giant reed</name>
    <name type="synonym">Donax arundinaceus</name>
    <dbReference type="NCBI Taxonomy" id="35708"/>
    <lineage>
        <taxon>Eukaryota</taxon>
        <taxon>Viridiplantae</taxon>
        <taxon>Streptophyta</taxon>
        <taxon>Embryophyta</taxon>
        <taxon>Tracheophyta</taxon>
        <taxon>Spermatophyta</taxon>
        <taxon>Magnoliopsida</taxon>
        <taxon>Liliopsida</taxon>
        <taxon>Poales</taxon>
        <taxon>Poaceae</taxon>
        <taxon>PACMAD clade</taxon>
        <taxon>Arundinoideae</taxon>
        <taxon>Arundineae</taxon>
        <taxon>Arundo</taxon>
    </lineage>
</organism>
<sequence length="64" mass="7001">MLMVKFCVSQSTKSLKPWLVDILHRPKSPSIVGSMPLVSFTLCALFLTCNLLETKIVGSCCGNL</sequence>
<protein>
    <submittedName>
        <fullName evidence="1">Uncharacterized protein</fullName>
    </submittedName>
</protein>
<evidence type="ECO:0000313" key="1">
    <source>
        <dbReference type="EMBL" id="JAD30168.1"/>
    </source>
</evidence>
<name>A0A0A8YXP7_ARUDO</name>
<accession>A0A0A8YXP7</accession>
<proteinExistence type="predicted"/>
<dbReference type="EMBL" id="GBRH01267727">
    <property type="protein sequence ID" value="JAD30168.1"/>
    <property type="molecule type" value="Transcribed_RNA"/>
</dbReference>
<reference evidence="1" key="2">
    <citation type="journal article" date="2015" name="Data Brief">
        <title>Shoot transcriptome of the giant reed, Arundo donax.</title>
        <authorList>
            <person name="Barrero R.A."/>
            <person name="Guerrero F.D."/>
            <person name="Moolhuijzen P."/>
            <person name="Goolsby J.A."/>
            <person name="Tidwell J."/>
            <person name="Bellgard S.E."/>
            <person name="Bellgard M.I."/>
        </authorList>
    </citation>
    <scope>NUCLEOTIDE SEQUENCE</scope>
    <source>
        <tissue evidence="1">Shoot tissue taken approximately 20 cm above the soil surface</tissue>
    </source>
</reference>
<dbReference type="AlphaFoldDB" id="A0A0A8YXP7"/>